<gene>
    <name evidence="8" type="ORF">J8TS2_03200</name>
</gene>
<evidence type="ECO:0000256" key="5">
    <source>
        <dbReference type="ARBA" id="ARBA00022989"/>
    </source>
</evidence>
<evidence type="ECO:0000313" key="8">
    <source>
        <dbReference type="EMBL" id="GIN56001.1"/>
    </source>
</evidence>
<accession>A0ABQ4KDF2</accession>
<feature type="transmembrane region" description="Helical" evidence="7">
    <location>
        <begin position="144"/>
        <end position="177"/>
    </location>
</feature>
<evidence type="ECO:0000256" key="7">
    <source>
        <dbReference type="SAM" id="Phobius"/>
    </source>
</evidence>
<feature type="transmembrane region" description="Helical" evidence="7">
    <location>
        <begin position="112"/>
        <end position="132"/>
    </location>
</feature>
<comment type="caution">
    <text evidence="8">The sequence shown here is derived from an EMBL/GenBank/DDBJ whole genome shotgun (WGS) entry which is preliminary data.</text>
</comment>
<dbReference type="PANTHER" id="PTHR43663">
    <property type="entry name" value="CHROMATE TRANSPORT PROTEIN-RELATED"/>
    <property type="match status" value="1"/>
</dbReference>
<evidence type="ECO:0000256" key="3">
    <source>
        <dbReference type="ARBA" id="ARBA00022475"/>
    </source>
</evidence>
<feature type="transmembrane region" description="Helical" evidence="7">
    <location>
        <begin position="83"/>
        <end position="106"/>
    </location>
</feature>
<evidence type="ECO:0000256" key="6">
    <source>
        <dbReference type="ARBA" id="ARBA00023136"/>
    </source>
</evidence>
<feature type="transmembrane region" description="Helical" evidence="7">
    <location>
        <begin position="12"/>
        <end position="33"/>
    </location>
</feature>
<dbReference type="InterPro" id="IPR052518">
    <property type="entry name" value="CHR_Transporter"/>
</dbReference>
<dbReference type="PANTHER" id="PTHR43663:SF2">
    <property type="entry name" value="CHROMATE TRANSPORT PROTEIN-RELATED"/>
    <property type="match status" value="1"/>
</dbReference>
<keyword evidence="9" id="KW-1185">Reference proteome</keyword>
<keyword evidence="6 7" id="KW-0472">Membrane</keyword>
<proteinExistence type="inferred from homology"/>
<evidence type="ECO:0000256" key="4">
    <source>
        <dbReference type="ARBA" id="ARBA00022692"/>
    </source>
</evidence>
<dbReference type="RefSeq" id="WP_212965093.1">
    <property type="nucleotide sequence ID" value="NZ_BORB01000002.1"/>
</dbReference>
<comment type="subcellular location">
    <subcellularLocation>
        <location evidence="1">Cell membrane</location>
        <topology evidence="1">Multi-pass membrane protein</topology>
    </subcellularLocation>
</comment>
<dbReference type="EMBL" id="BORB01000002">
    <property type="protein sequence ID" value="GIN56001.1"/>
    <property type="molecule type" value="Genomic_DNA"/>
</dbReference>
<reference evidence="8 9" key="1">
    <citation type="submission" date="2021-03" db="EMBL/GenBank/DDBJ databases">
        <title>Antimicrobial resistance genes in bacteria isolated from Japanese honey, and their potential for conferring macrolide and lincosamide resistance in the American foulbrood pathogen Paenibacillus larvae.</title>
        <authorList>
            <person name="Okamoto M."/>
            <person name="Kumagai M."/>
            <person name="Kanamori H."/>
            <person name="Takamatsu D."/>
        </authorList>
    </citation>
    <scope>NUCLEOTIDE SEQUENCE [LARGE SCALE GENOMIC DNA]</scope>
    <source>
        <strain evidence="8 9">J8TS2</strain>
    </source>
</reference>
<evidence type="ECO:0000313" key="9">
    <source>
        <dbReference type="Proteomes" id="UP000679950"/>
    </source>
</evidence>
<feature type="transmembrane region" description="Helical" evidence="7">
    <location>
        <begin position="53"/>
        <end position="71"/>
    </location>
</feature>
<keyword evidence="4 7" id="KW-0812">Transmembrane</keyword>
<dbReference type="Proteomes" id="UP000679950">
    <property type="component" value="Unassembled WGS sequence"/>
</dbReference>
<keyword evidence="5 7" id="KW-1133">Transmembrane helix</keyword>
<evidence type="ECO:0000256" key="1">
    <source>
        <dbReference type="ARBA" id="ARBA00004651"/>
    </source>
</evidence>
<evidence type="ECO:0000256" key="2">
    <source>
        <dbReference type="ARBA" id="ARBA00005262"/>
    </source>
</evidence>
<organism evidence="8 9">
    <name type="scientific">Lederbergia ruris</name>
    <dbReference type="NCBI Taxonomy" id="217495"/>
    <lineage>
        <taxon>Bacteria</taxon>
        <taxon>Bacillati</taxon>
        <taxon>Bacillota</taxon>
        <taxon>Bacilli</taxon>
        <taxon>Bacillales</taxon>
        <taxon>Bacillaceae</taxon>
        <taxon>Lederbergia</taxon>
    </lineage>
</organism>
<protein>
    <submittedName>
        <fullName evidence="8">Chromate transporter</fullName>
    </submittedName>
</protein>
<comment type="similarity">
    <text evidence="2">Belongs to the chromate ion transporter (CHR) (TC 2.A.51) family.</text>
</comment>
<dbReference type="InterPro" id="IPR003370">
    <property type="entry name" value="Chromate_transpt"/>
</dbReference>
<name>A0ABQ4KDF2_9BACI</name>
<sequence length="210" mass="22905">MKKDWLLYLQLFWTFLKIGPITFGGGYAMIPLIEREVVAKRKWVKMGEVSDMFALAGTAPGAIAVNAATFIGHKVAGVRGAIVAMVGVLLPTFLLVLLLNLIFLTLKGNPHVAAAFQGIRAAVVALIAYAAIKIAKTSILDKSTFVLMVAMVVMMVVFHWHPIVVIVSGALLGIMLVKVKELLHISVPHNSKQPKKKESYIEEPEEKMSS</sequence>
<dbReference type="Pfam" id="PF02417">
    <property type="entry name" value="Chromate_transp"/>
    <property type="match status" value="1"/>
</dbReference>
<keyword evidence="3" id="KW-1003">Cell membrane</keyword>